<evidence type="ECO:0000256" key="2">
    <source>
        <dbReference type="SAM" id="Phobius"/>
    </source>
</evidence>
<protein>
    <submittedName>
        <fullName evidence="3">Uncharacterized protein</fullName>
    </submittedName>
</protein>
<keyword evidence="2" id="KW-1133">Transmembrane helix</keyword>
<reference evidence="3 4" key="1">
    <citation type="submission" date="2019-12" db="EMBL/GenBank/DDBJ databases">
        <title>Genomic-based taxomic classification of the family Erythrobacteraceae.</title>
        <authorList>
            <person name="Xu L."/>
        </authorList>
    </citation>
    <scope>NUCLEOTIDE SEQUENCE [LARGE SCALE GENOMIC DNA]</scope>
    <source>
        <strain evidence="3 4">LMG 29518</strain>
    </source>
</reference>
<name>A0A6I4T5X7_9SPHN</name>
<dbReference type="AlphaFoldDB" id="A0A6I4T5X7"/>
<evidence type="ECO:0000313" key="4">
    <source>
        <dbReference type="Proteomes" id="UP000438476"/>
    </source>
</evidence>
<evidence type="ECO:0000313" key="3">
    <source>
        <dbReference type="EMBL" id="MXO65819.1"/>
    </source>
</evidence>
<dbReference type="OrthoDB" id="7505157at2"/>
<dbReference type="Proteomes" id="UP000438476">
    <property type="component" value="Unassembled WGS sequence"/>
</dbReference>
<keyword evidence="2" id="KW-0812">Transmembrane</keyword>
<feature type="compositionally biased region" description="Acidic residues" evidence="1">
    <location>
        <begin position="360"/>
        <end position="378"/>
    </location>
</feature>
<comment type="caution">
    <text evidence="3">The sequence shown here is derived from an EMBL/GenBank/DDBJ whole genome shotgun (WGS) entry which is preliminary data.</text>
</comment>
<dbReference type="RefSeq" id="WP_160736239.1">
    <property type="nucleotide sequence ID" value="NZ_WTYT01000003.1"/>
</dbReference>
<dbReference type="EMBL" id="WTYT01000003">
    <property type="protein sequence ID" value="MXO65819.1"/>
    <property type="molecule type" value="Genomic_DNA"/>
</dbReference>
<keyword evidence="4" id="KW-1185">Reference proteome</keyword>
<evidence type="ECO:0000256" key="1">
    <source>
        <dbReference type="SAM" id="MobiDB-lite"/>
    </source>
</evidence>
<sequence length="449" mass="47907">MITQDESFATERDKSPISAHPLFPAIVALWFAALLGFGSLVLPDVVLERLVNALGLPDIIPSAAAPLGSTAHGLIAAVAALGGACLGYLLAWQVARAQRNSLAQRVEEDEASNDVAATPRRRRPIAAHKELGADGFDVEGTDYSATHGHVLTASLDENSANGLSLHPFDEAEAALTDEPENPQGIFEIETNQVAEDAADTEDGFTYHPFTEAGADAAEYGVTTDYLAGKAELIDDDTVHASLAPGDEPFTNAEIDSAAELASAPLSHLSLDELTQRLALSIAQRRAQAAARKEAEEEAHGLQLHTFQMIDEPPATPGSAAEAREAFFSDEAIEAVQDHRNVGEDDADMGGLHSFFSEVTETSDSDDSATPENFEEQDDSAQRANGNVFAFENGNAAPRSDNQSVREQSGITRPFDPPRENSVADAKNAATRSDQEQALREALRKLQRVS</sequence>
<accession>A0A6I4T5X7</accession>
<feature type="region of interest" description="Disordered" evidence="1">
    <location>
        <begin position="358"/>
        <end position="437"/>
    </location>
</feature>
<proteinExistence type="predicted"/>
<keyword evidence="2" id="KW-0472">Membrane</keyword>
<feature type="transmembrane region" description="Helical" evidence="2">
    <location>
        <begin position="74"/>
        <end position="95"/>
    </location>
</feature>
<feature type="region of interest" description="Disordered" evidence="1">
    <location>
        <begin position="103"/>
        <end position="124"/>
    </location>
</feature>
<feature type="transmembrane region" description="Helical" evidence="2">
    <location>
        <begin position="21"/>
        <end position="42"/>
    </location>
</feature>
<feature type="compositionally biased region" description="Polar residues" evidence="1">
    <location>
        <begin position="399"/>
        <end position="410"/>
    </location>
</feature>
<gene>
    <name evidence="3" type="ORF">GRI91_08635</name>
</gene>
<organism evidence="3 4">
    <name type="scientific">Altericroceibacterium endophyticum</name>
    <dbReference type="NCBI Taxonomy" id="1808508"/>
    <lineage>
        <taxon>Bacteria</taxon>
        <taxon>Pseudomonadati</taxon>
        <taxon>Pseudomonadota</taxon>
        <taxon>Alphaproteobacteria</taxon>
        <taxon>Sphingomonadales</taxon>
        <taxon>Erythrobacteraceae</taxon>
        <taxon>Altericroceibacterium</taxon>
    </lineage>
</organism>